<evidence type="ECO:0000313" key="2">
    <source>
        <dbReference type="EMBL" id="KLV10134.1"/>
    </source>
</evidence>
<dbReference type="PANTHER" id="PTHR14859">
    <property type="entry name" value="CALCOFLUOR WHITE HYPERSENSITIVE PROTEIN PRECURSOR"/>
    <property type="match status" value="1"/>
</dbReference>
<comment type="caution">
    <text evidence="2">The sequence shown here is derived from an EMBL/GenBank/DDBJ whole genome shotgun (WGS) entry which is preliminary data.</text>
</comment>
<dbReference type="AlphaFoldDB" id="A0A0J1HER3"/>
<keyword evidence="3" id="KW-1185">Reference proteome</keyword>
<accession>A0A0J1HER3</accession>
<feature type="domain" description="Endonuclease/exonuclease/phosphatase" evidence="1">
    <location>
        <begin position="17"/>
        <end position="352"/>
    </location>
</feature>
<dbReference type="PATRIC" id="fig|320778.3.peg.1295"/>
<evidence type="ECO:0000259" key="1">
    <source>
        <dbReference type="Pfam" id="PF03372"/>
    </source>
</evidence>
<dbReference type="OrthoDB" id="833328at2"/>
<evidence type="ECO:0000313" key="3">
    <source>
        <dbReference type="Proteomes" id="UP000035909"/>
    </source>
</evidence>
<organism evidence="2 3">
    <name type="scientific">Photobacterium ganghwense</name>
    <dbReference type="NCBI Taxonomy" id="320778"/>
    <lineage>
        <taxon>Bacteria</taxon>
        <taxon>Pseudomonadati</taxon>
        <taxon>Pseudomonadota</taxon>
        <taxon>Gammaproteobacteria</taxon>
        <taxon>Vibrionales</taxon>
        <taxon>Vibrionaceae</taxon>
        <taxon>Photobacterium</taxon>
    </lineage>
</organism>
<dbReference type="InterPro" id="IPR005135">
    <property type="entry name" value="Endo/exonuclease/phosphatase"/>
</dbReference>
<dbReference type="Gene3D" id="3.60.10.10">
    <property type="entry name" value="Endonuclease/exonuclease/phosphatase"/>
    <property type="match status" value="1"/>
</dbReference>
<dbReference type="GO" id="GO:0003824">
    <property type="term" value="F:catalytic activity"/>
    <property type="evidence" value="ECO:0007669"/>
    <property type="project" value="InterPro"/>
</dbReference>
<reference evidence="2 3" key="1">
    <citation type="submission" date="2015-05" db="EMBL/GenBank/DDBJ databases">
        <title>Photobacterium galathea sp. nov.</title>
        <authorList>
            <person name="Machado H."/>
            <person name="Gram L."/>
        </authorList>
    </citation>
    <scope>NUCLEOTIDE SEQUENCE [LARGE SCALE GENOMIC DNA]</scope>
    <source>
        <strain evidence="2 3">DSM 22954</strain>
    </source>
</reference>
<dbReference type="InterPro" id="IPR036691">
    <property type="entry name" value="Endo/exonu/phosph_ase_sf"/>
</dbReference>
<dbReference type="PANTHER" id="PTHR14859:SF15">
    <property type="entry name" value="ENDONUCLEASE_EXONUCLEASE_PHOSPHATASE DOMAIN-CONTAINING PROTEIN"/>
    <property type="match status" value="1"/>
</dbReference>
<dbReference type="GO" id="GO:0006506">
    <property type="term" value="P:GPI anchor biosynthetic process"/>
    <property type="evidence" value="ECO:0007669"/>
    <property type="project" value="TreeGrafter"/>
</dbReference>
<dbReference type="Pfam" id="PF03372">
    <property type="entry name" value="Exo_endo_phos"/>
    <property type="match status" value="1"/>
</dbReference>
<dbReference type="Proteomes" id="UP000035909">
    <property type="component" value="Unassembled WGS sequence"/>
</dbReference>
<sequence>MSRETENIPTTFKITTFNLCNFVAPPNACYQFDNIYTEEQWQKKQRWIRNYLHTHQPDVIGFQEVFTPDALATLTRELGYSYFCTVEAPSCTEGYIYDKPVVALASRYPIIEWSAVPTNSQTSLHLGLKRDFAFSRLPLRATVVHPILGACDMYVVHLKSKRPTIFSGLENEPEIEDESMLFQTSDVLPEWQQQLTGQWASSLQRTAEAAQLQQAVLARKKETGNPAVIMGDFNDTLTDSALGQLVSNEVRLPATPQLRQKQLKEKPAREKLAPYFFYNSWSLFQASREVSEQLAATEQRVAPEPMGTSKQKGSDEVANSRQPFTFYYGLKGMVLDYILCSAEFNPSYTESLAEVTHFQVFDRHLLNPSFDTDGHSTDHAVVMITIQIRE</sequence>
<dbReference type="STRING" id="320778.ABT57_06000"/>
<dbReference type="SUPFAM" id="SSF56219">
    <property type="entry name" value="DNase I-like"/>
    <property type="match status" value="1"/>
</dbReference>
<proteinExistence type="predicted"/>
<dbReference type="GO" id="GO:0016020">
    <property type="term" value="C:membrane"/>
    <property type="evidence" value="ECO:0007669"/>
    <property type="project" value="GOC"/>
</dbReference>
<protein>
    <recommendedName>
        <fullName evidence="1">Endonuclease/exonuclease/phosphatase domain-containing protein</fullName>
    </recommendedName>
</protein>
<dbReference type="InterPro" id="IPR051916">
    <property type="entry name" value="GPI-anchor_lipid_remodeler"/>
</dbReference>
<dbReference type="EMBL" id="LDOU01000006">
    <property type="protein sequence ID" value="KLV10134.1"/>
    <property type="molecule type" value="Genomic_DNA"/>
</dbReference>
<gene>
    <name evidence="2" type="ORF">ABT57_06000</name>
</gene>
<name>A0A0J1HER3_9GAMM</name>
<dbReference type="RefSeq" id="WP_047884297.1">
    <property type="nucleotide sequence ID" value="NZ_LDOU01000006.1"/>
</dbReference>